<sequence>MGAAKVERSASPHACSISPTQAASTNPTVDSTTSYYSPVMDMDPKDMPETAFVIAFCVKFRSAINNISFWPEDLDEAICCKEGPNTLIESLHKAFIQNLETKKSRTSWVKRLSILINDWREKGHDFFADHNPIERANYDYYSMSNRDKVMIMQVLVSWQLAESAEIKRIRREHNEIVNDDDVKPLEVEVLGEDTSGSRYYYIGIGVRIYRESMISGRVKWETVSSTVDELKKFIFDYQGLDPNRSEQERVLYNKLVTTVLPYLEPLEAERRRIKEDVLNKVERDREIRLKKIEKEHYDSEILLVRTRSQAKRSVHREVKNTTGYLEIIKKPTDPTITTISYDKNPGVNTSGMEPLKIIDNANGTIKDPESPTTIPEAVESGNFVMNPITSGEDEELVATNKVVDPTSMQKAAEEDIFKDPLTKIDFGKTAENKEDGTVADTLDGVTDNSTNEDMLDRDDKCLSKNERSRRSKKVVASHRRNNSSSKMNLSSILTEEVSREAESVEQRSELSKMSISNILSSESSDVVHTDNKYFDEGVMDNGNNEQIGFVQCENESLVSYEFDTIVQKPAPKENEKVTPVSAVKEQNDEQSDDDTPNFSNDTIKSPRVPVVKKDQKGKTAEVNDDALSEPRIKRAFVPDAETMIKLEWSLNHPVFRMDEEIFGESTDTDLSECCSDCAMEMD</sequence>
<keyword evidence="3" id="KW-1185">Reference proteome</keyword>
<evidence type="ECO:0000256" key="1">
    <source>
        <dbReference type="SAM" id="MobiDB-lite"/>
    </source>
</evidence>
<dbReference type="OrthoDB" id="349045at2759"/>
<evidence type="ECO:0000313" key="2">
    <source>
        <dbReference type="EMBL" id="RIA95244.1"/>
    </source>
</evidence>
<reference evidence="2 3" key="1">
    <citation type="submission" date="2018-06" db="EMBL/GenBank/DDBJ databases">
        <title>Comparative genomics reveals the genomic features of Rhizophagus irregularis, R. cerebriforme, R. diaphanum and Gigaspora rosea, and their symbiotic lifestyle signature.</title>
        <authorList>
            <person name="Morin E."/>
            <person name="San Clemente H."/>
            <person name="Chen E.C.H."/>
            <person name="De La Providencia I."/>
            <person name="Hainaut M."/>
            <person name="Kuo A."/>
            <person name="Kohler A."/>
            <person name="Murat C."/>
            <person name="Tang N."/>
            <person name="Roy S."/>
            <person name="Loubradou J."/>
            <person name="Henrissat B."/>
            <person name="Grigoriev I.V."/>
            <person name="Corradi N."/>
            <person name="Roux C."/>
            <person name="Martin F.M."/>
        </authorList>
    </citation>
    <scope>NUCLEOTIDE SEQUENCE [LARGE SCALE GENOMIC DNA]</scope>
    <source>
        <strain evidence="2 3">DAOM 227022</strain>
    </source>
</reference>
<dbReference type="PANTHER" id="PTHR42107">
    <property type="entry name" value="YALI0D24453P"/>
    <property type="match status" value="1"/>
</dbReference>
<evidence type="ECO:0000313" key="3">
    <source>
        <dbReference type="Proteomes" id="UP000265703"/>
    </source>
</evidence>
<name>A0A397TK44_9GLOM</name>
<feature type="compositionally biased region" description="Basic residues" evidence="1">
    <location>
        <begin position="469"/>
        <end position="481"/>
    </location>
</feature>
<evidence type="ECO:0008006" key="4">
    <source>
        <dbReference type="Google" id="ProtNLM"/>
    </source>
</evidence>
<organism evidence="2 3">
    <name type="scientific">Glomus cerebriforme</name>
    <dbReference type="NCBI Taxonomy" id="658196"/>
    <lineage>
        <taxon>Eukaryota</taxon>
        <taxon>Fungi</taxon>
        <taxon>Fungi incertae sedis</taxon>
        <taxon>Mucoromycota</taxon>
        <taxon>Glomeromycotina</taxon>
        <taxon>Glomeromycetes</taxon>
        <taxon>Glomerales</taxon>
        <taxon>Glomeraceae</taxon>
        <taxon>Glomus</taxon>
    </lineage>
</organism>
<feature type="region of interest" description="Disordered" evidence="1">
    <location>
        <begin position="1"/>
        <end position="29"/>
    </location>
</feature>
<dbReference type="STRING" id="658196.A0A397TK44"/>
<dbReference type="EMBL" id="QKYT01000065">
    <property type="protein sequence ID" value="RIA95244.1"/>
    <property type="molecule type" value="Genomic_DNA"/>
</dbReference>
<gene>
    <name evidence="2" type="ORF">C1645_816977</name>
</gene>
<dbReference type="Proteomes" id="UP000265703">
    <property type="component" value="Unassembled WGS sequence"/>
</dbReference>
<feature type="compositionally biased region" description="Polar residues" evidence="1">
    <location>
        <begin position="17"/>
        <end position="29"/>
    </location>
</feature>
<feature type="compositionally biased region" description="Basic and acidic residues" evidence="1">
    <location>
        <begin position="457"/>
        <end position="468"/>
    </location>
</feature>
<dbReference type="AlphaFoldDB" id="A0A397TK44"/>
<comment type="caution">
    <text evidence="2">The sequence shown here is derived from an EMBL/GenBank/DDBJ whole genome shotgun (WGS) entry which is preliminary data.</text>
</comment>
<protein>
    <recommendedName>
        <fullName evidence="4">WHIM1 domain-containing protein</fullName>
    </recommendedName>
</protein>
<dbReference type="PANTHER" id="PTHR42107:SF1">
    <property type="entry name" value="WHIM1 DOMAIN-CONTAINING PROTEIN"/>
    <property type="match status" value="1"/>
</dbReference>
<feature type="region of interest" description="Disordered" evidence="1">
    <location>
        <begin position="435"/>
        <end position="496"/>
    </location>
</feature>
<feature type="region of interest" description="Disordered" evidence="1">
    <location>
        <begin position="570"/>
        <end position="605"/>
    </location>
</feature>
<proteinExistence type="predicted"/>
<accession>A0A397TK44</accession>
<feature type="compositionally biased region" description="Basic and acidic residues" evidence="1">
    <location>
        <begin position="1"/>
        <end position="10"/>
    </location>
</feature>
<feature type="compositionally biased region" description="Polar residues" evidence="1">
    <location>
        <begin position="482"/>
        <end position="493"/>
    </location>
</feature>